<feature type="compositionally biased region" description="Basic residues" evidence="1">
    <location>
        <begin position="123"/>
        <end position="132"/>
    </location>
</feature>
<sequence length="257" mass="27409">MAMATSSSPPSTCSTPCGCASGRAYVSPPLQLLADACVVRFLVQSADCLVWCLGCLYIHLNRIKPKPISSPAIDRERERAGGWERGWAKRGMTAQVKTAQNSVQGGRRWGGGRRVRRSDGRPAMRRRRHGRMGGRWQGEAASAGERSGGEVAAATTPSRLPLPLPLLPKQRRRRPPSSGATRASFAMAAAPRLSGGEAFRLSADAGAGALKLHKDDITLWSVDGATVAIVRPSFLVNSFPSSILADACVRGYGAFQI</sequence>
<organism evidence="3 4">
    <name type="scientific">Oryza sativa subsp. japonica</name>
    <name type="common">Rice</name>
    <dbReference type="NCBI Taxonomy" id="39947"/>
    <lineage>
        <taxon>Eukaryota</taxon>
        <taxon>Viridiplantae</taxon>
        <taxon>Streptophyta</taxon>
        <taxon>Embryophyta</taxon>
        <taxon>Tracheophyta</taxon>
        <taxon>Spermatophyta</taxon>
        <taxon>Magnoliopsida</taxon>
        <taxon>Liliopsida</taxon>
        <taxon>Poales</taxon>
        <taxon>Poaceae</taxon>
        <taxon>BOP clade</taxon>
        <taxon>Oryzoideae</taxon>
        <taxon>Oryzeae</taxon>
        <taxon>Oryzinae</taxon>
        <taxon>Oryza</taxon>
        <taxon>Oryza sativa</taxon>
    </lineage>
</organism>
<reference evidence="3" key="2">
    <citation type="submission" date="2002-09" db="EMBL/GenBank/DDBJ databases">
        <title>Oryza sativa nipponbare(GA3) genomic DNA, chromosome 6, BAC clone:OSJNBa0001B21.</title>
        <authorList>
            <person name="Sasaki T."/>
            <person name="Matsumoto T."/>
            <person name="Katayose Y."/>
        </authorList>
    </citation>
    <scope>NUCLEOTIDE SEQUENCE</scope>
</reference>
<dbReference type="Proteomes" id="UP000000763">
    <property type="component" value="Chromosome 6"/>
</dbReference>
<dbReference type="EMBL" id="AP004818">
    <property type="protein sequence ID" value="BAD54306.1"/>
    <property type="molecule type" value="Genomic_DNA"/>
</dbReference>
<reference evidence="2" key="1">
    <citation type="submission" date="2002-03" db="EMBL/GenBank/DDBJ databases">
        <title>Oryza sativa nipponbare(GA3) genomic DNA, chromosome 6, PAC clone:P0551A03.</title>
        <authorList>
            <person name="Sasaki T."/>
            <person name="Matsumoto T."/>
            <person name="Yamamoto K."/>
        </authorList>
    </citation>
    <scope>NUCLEOTIDE SEQUENCE</scope>
</reference>
<protein>
    <submittedName>
        <fullName evidence="3">Uncharacterized protein</fullName>
    </submittedName>
</protein>
<proteinExistence type="predicted"/>
<gene>
    <name evidence="3" type="ORF">OSJNBa0001B21.37</name>
    <name evidence="2" type="ORF">P0551A03.5</name>
</gene>
<dbReference type="EMBL" id="AP005723">
    <property type="protein sequence ID" value="BAD54625.1"/>
    <property type="molecule type" value="Genomic_DNA"/>
</dbReference>
<evidence type="ECO:0000256" key="1">
    <source>
        <dbReference type="SAM" id="MobiDB-lite"/>
    </source>
</evidence>
<feature type="compositionally biased region" description="Polar residues" evidence="1">
    <location>
        <begin position="95"/>
        <end position="104"/>
    </location>
</feature>
<reference evidence="4" key="4">
    <citation type="journal article" date="2008" name="Nucleic Acids Res.">
        <title>The rice annotation project database (RAP-DB): 2008 update.</title>
        <authorList>
            <consortium name="The rice annotation project (RAP)"/>
        </authorList>
    </citation>
    <scope>GENOME REANNOTATION</scope>
    <source>
        <strain evidence="4">cv. Nipponbare</strain>
    </source>
</reference>
<reference evidence="4" key="3">
    <citation type="journal article" date="2005" name="Nature">
        <title>The map-based sequence of the rice genome.</title>
        <authorList>
            <consortium name="International rice genome sequencing project (IRGSP)"/>
            <person name="Matsumoto T."/>
            <person name="Wu J."/>
            <person name="Kanamori H."/>
            <person name="Katayose Y."/>
            <person name="Fujisawa M."/>
            <person name="Namiki N."/>
            <person name="Mizuno H."/>
            <person name="Yamamoto K."/>
            <person name="Antonio B.A."/>
            <person name="Baba T."/>
            <person name="Sakata K."/>
            <person name="Nagamura Y."/>
            <person name="Aoki H."/>
            <person name="Arikawa K."/>
            <person name="Arita K."/>
            <person name="Bito T."/>
            <person name="Chiden Y."/>
            <person name="Fujitsuka N."/>
            <person name="Fukunaka R."/>
            <person name="Hamada M."/>
            <person name="Harada C."/>
            <person name="Hayashi A."/>
            <person name="Hijishita S."/>
            <person name="Honda M."/>
            <person name="Hosokawa S."/>
            <person name="Ichikawa Y."/>
            <person name="Idonuma A."/>
            <person name="Iijima M."/>
            <person name="Ikeda M."/>
            <person name="Ikeno M."/>
            <person name="Ito K."/>
            <person name="Ito S."/>
            <person name="Ito T."/>
            <person name="Ito Y."/>
            <person name="Ito Y."/>
            <person name="Iwabuchi A."/>
            <person name="Kamiya K."/>
            <person name="Karasawa W."/>
            <person name="Kurita K."/>
            <person name="Katagiri S."/>
            <person name="Kikuta A."/>
            <person name="Kobayashi H."/>
            <person name="Kobayashi N."/>
            <person name="Machita K."/>
            <person name="Maehara T."/>
            <person name="Masukawa M."/>
            <person name="Mizubayashi T."/>
            <person name="Mukai Y."/>
            <person name="Nagasaki H."/>
            <person name="Nagata Y."/>
            <person name="Naito S."/>
            <person name="Nakashima M."/>
            <person name="Nakama Y."/>
            <person name="Nakamichi Y."/>
            <person name="Nakamura M."/>
            <person name="Meguro A."/>
            <person name="Negishi M."/>
            <person name="Ohta I."/>
            <person name="Ohta T."/>
            <person name="Okamoto M."/>
            <person name="Ono N."/>
            <person name="Saji S."/>
            <person name="Sakaguchi M."/>
            <person name="Sakai K."/>
            <person name="Shibata M."/>
            <person name="Shimokawa T."/>
            <person name="Song J."/>
            <person name="Takazaki Y."/>
            <person name="Terasawa K."/>
            <person name="Tsugane M."/>
            <person name="Tsuji K."/>
            <person name="Ueda S."/>
            <person name="Waki K."/>
            <person name="Yamagata H."/>
            <person name="Yamamoto M."/>
            <person name="Yamamoto S."/>
            <person name="Yamane H."/>
            <person name="Yoshiki S."/>
            <person name="Yoshihara R."/>
            <person name="Yukawa K."/>
            <person name="Zhong H."/>
            <person name="Yano M."/>
            <person name="Yuan Q."/>
            <person name="Ouyang S."/>
            <person name="Liu J."/>
            <person name="Jones K.M."/>
            <person name="Gansberger K."/>
            <person name="Moffat K."/>
            <person name="Hill J."/>
            <person name="Bera J."/>
            <person name="Fadrosh D."/>
            <person name="Jin S."/>
            <person name="Johri S."/>
            <person name="Kim M."/>
            <person name="Overton L."/>
            <person name="Reardon M."/>
            <person name="Tsitrin T."/>
            <person name="Vuong H."/>
            <person name="Weaver B."/>
            <person name="Ciecko A."/>
            <person name="Tallon L."/>
            <person name="Jackson J."/>
            <person name="Pai G."/>
            <person name="Aken S.V."/>
            <person name="Utterback T."/>
            <person name="Reidmuller S."/>
            <person name="Feldblyum T."/>
            <person name="Hsiao J."/>
            <person name="Zismann V."/>
            <person name="Iobst S."/>
            <person name="de Vazeille A.R."/>
            <person name="Buell C.R."/>
            <person name="Ying K."/>
            <person name="Li Y."/>
            <person name="Lu T."/>
            <person name="Huang Y."/>
            <person name="Zhao Q."/>
            <person name="Feng Q."/>
            <person name="Zhang L."/>
            <person name="Zhu J."/>
            <person name="Weng Q."/>
            <person name="Mu J."/>
            <person name="Lu Y."/>
            <person name="Fan D."/>
            <person name="Liu Y."/>
            <person name="Guan J."/>
            <person name="Zhang Y."/>
            <person name="Yu S."/>
            <person name="Liu X."/>
            <person name="Zhang Y."/>
            <person name="Hong G."/>
            <person name="Han B."/>
            <person name="Choisne N."/>
            <person name="Demange N."/>
            <person name="Orjeda G."/>
            <person name="Samain S."/>
            <person name="Cattolico L."/>
            <person name="Pelletier E."/>
            <person name="Couloux A."/>
            <person name="Segurens B."/>
            <person name="Wincker P."/>
            <person name="D'Hont A."/>
            <person name="Scarpelli C."/>
            <person name="Weissenbach J."/>
            <person name="Salanoubat M."/>
            <person name="Quetier F."/>
            <person name="Yu Y."/>
            <person name="Kim H.R."/>
            <person name="Rambo T."/>
            <person name="Currie J."/>
            <person name="Collura K."/>
            <person name="Luo M."/>
            <person name="Yang T."/>
            <person name="Ammiraju J.S.S."/>
            <person name="Engler F."/>
            <person name="Soderlund C."/>
            <person name="Wing R.A."/>
            <person name="Palmer L.E."/>
            <person name="de la Bastide M."/>
            <person name="Spiegel L."/>
            <person name="Nascimento L."/>
            <person name="Zutavern T."/>
            <person name="O'Shaughnessy A."/>
            <person name="Dike S."/>
            <person name="Dedhia N."/>
            <person name="Preston R."/>
            <person name="Balija V."/>
            <person name="McCombie W.R."/>
            <person name="Chow T."/>
            <person name="Chen H."/>
            <person name="Chung M."/>
            <person name="Chen C."/>
            <person name="Shaw J."/>
            <person name="Wu H."/>
            <person name="Hsiao K."/>
            <person name="Chao Y."/>
            <person name="Chu M."/>
            <person name="Cheng C."/>
            <person name="Hour A."/>
            <person name="Lee P."/>
            <person name="Lin S."/>
            <person name="Lin Y."/>
            <person name="Liou J."/>
            <person name="Liu S."/>
            <person name="Hsing Y."/>
            <person name="Raghuvanshi S."/>
            <person name="Mohanty A."/>
            <person name="Bharti A.K."/>
            <person name="Gaur A."/>
            <person name="Gupta V."/>
            <person name="Kumar D."/>
            <person name="Ravi V."/>
            <person name="Vij S."/>
            <person name="Kapur A."/>
            <person name="Khurana P."/>
            <person name="Khurana P."/>
            <person name="Khurana J.P."/>
            <person name="Tyagi A.K."/>
            <person name="Gaikwad K."/>
            <person name="Singh A."/>
            <person name="Dalal V."/>
            <person name="Srivastava S."/>
            <person name="Dixit A."/>
            <person name="Pal A.K."/>
            <person name="Ghazi I.A."/>
            <person name="Yadav M."/>
            <person name="Pandit A."/>
            <person name="Bhargava A."/>
            <person name="Sureshbabu K."/>
            <person name="Batra K."/>
            <person name="Sharma T.R."/>
            <person name="Mohapatra T."/>
            <person name="Singh N.K."/>
            <person name="Messing J."/>
            <person name="Nelson A.B."/>
            <person name="Fuks G."/>
            <person name="Kavchok S."/>
            <person name="Keizer G."/>
            <person name="Linton E."/>
            <person name="Llaca V."/>
            <person name="Song R."/>
            <person name="Tanyolac B."/>
            <person name="Young S."/>
            <person name="Ho-Il K."/>
            <person name="Hahn J.H."/>
            <person name="Sangsakoo G."/>
            <person name="Vanavichit A."/>
            <person name="de Mattos Luiz.A.T."/>
            <person name="Zimmer P.D."/>
            <person name="Malone G."/>
            <person name="Dellagostin O."/>
            <person name="de Oliveira A.C."/>
            <person name="Bevan M."/>
            <person name="Bancroft I."/>
            <person name="Minx P."/>
            <person name="Cordum H."/>
            <person name="Wilson R."/>
            <person name="Cheng Z."/>
            <person name="Jin W."/>
            <person name="Jiang J."/>
            <person name="Leong S.A."/>
            <person name="Iwama H."/>
            <person name="Gojobori T."/>
            <person name="Itoh T."/>
            <person name="Niimura Y."/>
            <person name="Fujii Y."/>
            <person name="Habara T."/>
            <person name="Sakai H."/>
            <person name="Sato Y."/>
            <person name="Wilson G."/>
            <person name="Kumar K."/>
            <person name="McCouch S."/>
            <person name="Juretic N."/>
            <person name="Hoen D."/>
            <person name="Wright S."/>
            <person name="Bruskiewich R."/>
            <person name="Bureau T."/>
            <person name="Miyao A."/>
            <person name="Hirochika H."/>
            <person name="Nishikawa T."/>
            <person name="Kadowaki K."/>
            <person name="Sugiura M."/>
            <person name="Burr B."/>
            <person name="Sasaki T."/>
        </authorList>
    </citation>
    <scope>NUCLEOTIDE SEQUENCE [LARGE SCALE GENOMIC DNA]</scope>
    <source>
        <strain evidence="4">cv. Nipponbare</strain>
    </source>
</reference>
<feature type="compositionally biased region" description="Low complexity" evidence="1">
    <location>
        <begin position="138"/>
        <end position="159"/>
    </location>
</feature>
<feature type="region of interest" description="Disordered" evidence="1">
    <location>
        <begin position="92"/>
        <end position="183"/>
    </location>
</feature>
<name>Q5Z5E4_ORYSJ</name>
<accession>Q5Z5E4</accession>
<evidence type="ECO:0000313" key="4">
    <source>
        <dbReference type="Proteomes" id="UP000000763"/>
    </source>
</evidence>
<evidence type="ECO:0000313" key="3">
    <source>
        <dbReference type="EMBL" id="BAD54625.1"/>
    </source>
</evidence>
<evidence type="ECO:0000313" key="2">
    <source>
        <dbReference type="EMBL" id="BAD54306.1"/>
    </source>
</evidence>
<dbReference type="AlphaFoldDB" id="Q5Z5E4"/>